<proteinExistence type="predicted"/>
<comment type="caution">
    <text evidence="1">The sequence shown here is derived from an EMBL/GenBank/DDBJ whole genome shotgun (WGS) entry which is preliminary data.</text>
</comment>
<dbReference type="InterPro" id="IPR001680">
    <property type="entry name" value="WD40_rpt"/>
</dbReference>
<dbReference type="AlphaFoldDB" id="A0A8S1H4W6"/>
<dbReference type="Pfam" id="PF00400">
    <property type="entry name" value="WD40"/>
    <property type="match status" value="1"/>
</dbReference>
<dbReference type="SUPFAM" id="SSF50978">
    <property type="entry name" value="WD40 repeat-like"/>
    <property type="match status" value="1"/>
</dbReference>
<dbReference type="PANTHER" id="PTHR44156">
    <property type="entry name" value="SUPERNUMERARY LIMBS, ISOFORM B-RELATED"/>
    <property type="match status" value="1"/>
</dbReference>
<dbReference type="InterPro" id="IPR036322">
    <property type="entry name" value="WD40_repeat_dom_sf"/>
</dbReference>
<dbReference type="SMART" id="SM00320">
    <property type="entry name" value="WD40"/>
    <property type="match status" value="5"/>
</dbReference>
<reference evidence="1" key="1">
    <citation type="submission" date="2020-10" db="EMBL/GenBank/DDBJ databases">
        <authorList>
            <person name="Kikuchi T."/>
        </authorList>
    </citation>
    <scope>NUCLEOTIDE SEQUENCE</scope>
    <source>
        <strain evidence="1">NKZ352</strain>
    </source>
</reference>
<dbReference type="EMBL" id="CAJGYM010000008">
    <property type="protein sequence ID" value="CAD6188490.1"/>
    <property type="molecule type" value="Genomic_DNA"/>
</dbReference>
<dbReference type="OrthoDB" id="5994at2759"/>
<evidence type="ECO:0000313" key="1">
    <source>
        <dbReference type="EMBL" id="CAD6188490.1"/>
    </source>
</evidence>
<accession>A0A8S1H4W6</accession>
<dbReference type="Proteomes" id="UP000835052">
    <property type="component" value="Unassembled WGS sequence"/>
</dbReference>
<evidence type="ECO:0008006" key="3">
    <source>
        <dbReference type="Google" id="ProtNLM"/>
    </source>
</evidence>
<gene>
    <name evidence="1" type="ORF">CAUJ_LOCUS4409</name>
</gene>
<keyword evidence="2" id="KW-1185">Reference proteome</keyword>
<dbReference type="Gene3D" id="2.130.10.10">
    <property type="entry name" value="YVTN repeat-like/Quinoprotein amine dehydrogenase"/>
    <property type="match status" value="1"/>
</dbReference>
<evidence type="ECO:0000313" key="2">
    <source>
        <dbReference type="Proteomes" id="UP000835052"/>
    </source>
</evidence>
<name>A0A8S1H4W6_9PELO</name>
<dbReference type="InterPro" id="IPR053299">
    <property type="entry name" value="ASTRA_WD_repeat"/>
</dbReference>
<protein>
    <recommendedName>
        <fullName evidence="3">WD repeat-containing protein 55 homolog</fullName>
    </recommendedName>
</protein>
<organism evidence="1 2">
    <name type="scientific">Caenorhabditis auriculariae</name>
    <dbReference type="NCBI Taxonomy" id="2777116"/>
    <lineage>
        <taxon>Eukaryota</taxon>
        <taxon>Metazoa</taxon>
        <taxon>Ecdysozoa</taxon>
        <taxon>Nematoda</taxon>
        <taxon>Chromadorea</taxon>
        <taxon>Rhabditida</taxon>
        <taxon>Rhabditina</taxon>
        <taxon>Rhabditomorpha</taxon>
        <taxon>Rhabditoidea</taxon>
        <taxon>Rhabditidae</taxon>
        <taxon>Peloderinae</taxon>
        <taxon>Caenorhabditis</taxon>
    </lineage>
</organism>
<sequence length="343" mass="38163">MEFSVDVPPQSLCSSGNGRFLGIGCVDGTVQFGDVSQGSFDEQWKFQTNSSIRGVAYNEQLLEIYAIGKNKSISVFDVETGKRKRCLVRRHENTPCSLRYLPPMALHGQQLATGDESGSIRTWDFRATSPQVSDFQEQEEDINDLAYDSKHNLLSASSDGSLVAFDIRKKKKRVKSETMHSELLSICTTDNYVYVGGGDGFIEVFTTGEYGNLLKRIESGFELGVAGIVELRKGLLLTSSSTDNKLRVLNVMPTKRLGTIGVHGEDSDGIDLICISEDRSTLFSAVSLEASVKIWSLPEIVDKFPILRDVDAKRKKDKPDGGFFEDLLEKETPKKLKKKRRKD</sequence>
<dbReference type="InterPro" id="IPR015943">
    <property type="entry name" value="WD40/YVTN_repeat-like_dom_sf"/>
</dbReference>